<dbReference type="PANTHER" id="PTHR37610">
    <property type="entry name" value="CCHC-TYPE DOMAIN-CONTAINING PROTEIN"/>
    <property type="match status" value="1"/>
</dbReference>
<reference evidence="1" key="2">
    <citation type="submission" date="2023-02" db="EMBL/GenBank/DDBJ databases">
        <authorList>
            <person name="Swenson N.G."/>
            <person name="Wegrzyn J.L."/>
            <person name="Mcevoy S.L."/>
        </authorList>
    </citation>
    <scope>NUCLEOTIDE SEQUENCE</scope>
    <source>
        <strain evidence="1">91603</strain>
        <tissue evidence="1">Leaf</tissue>
    </source>
</reference>
<sequence>MALTTKNKDGFVDGTVTKLPLTLVKEYKQWTRYNLLVKGWILNTISIEIAQSVMYNDNAFEKKKNSASSFYTVLDLGIGNSTFPYDLEETIYTPTI</sequence>
<protein>
    <submittedName>
        <fullName evidence="1">Uncharacterized protein</fullName>
    </submittedName>
</protein>
<organism evidence="1 2">
    <name type="scientific">Acer negundo</name>
    <name type="common">Box elder</name>
    <dbReference type="NCBI Taxonomy" id="4023"/>
    <lineage>
        <taxon>Eukaryota</taxon>
        <taxon>Viridiplantae</taxon>
        <taxon>Streptophyta</taxon>
        <taxon>Embryophyta</taxon>
        <taxon>Tracheophyta</taxon>
        <taxon>Spermatophyta</taxon>
        <taxon>Magnoliopsida</taxon>
        <taxon>eudicotyledons</taxon>
        <taxon>Gunneridae</taxon>
        <taxon>Pentapetalae</taxon>
        <taxon>rosids</taxon>
        <taxon>malvids</taxon>
        <taxon>Sapindales</taxon>
        <taxon>Sapindaceae</taxon>
        <taxon>Hippocastanoideae</taxon>
        <taxon>Acereae</taxon>
        <taxon>Acer</taxon>
    </lineage>
</organism>
<dbReference type="Proteomes" id="UP001064489">
    <property type="component" value="Chromosome 8"/>
</dbReference>
<reference evidence="1" key="1">
    <citation type="journal article" date="2022" name="Plant J.">
        <title>Strategies of tolerance reflected in two North American maple genomes.</title>
        <authorList>
            <person name="McEvoy S.L."/>
            <person name="Sezen U.U."/>
            <person name="Trouern-Trend A."/>
            <person name="McMahon S.M."/>
            <person name="Schaberg P.G."/>
            <person name="Yang J."/>
            <person name="Wegrzyn J.L."/>
            <person name="Swenson N.G."/>
        </authorList>
    </citation>
    <scope>NUCLEOTIDE SEQUENCE</scope>
    <source>
        <strain evidence="1">91603</strain>
    </source>
</reference>
<evidence type="ECO:0000313" key="2">
    <source>
        <dbReference type="Proteomes" id="UP001064489"/>
    </source>
</evidence>
<accession>A0AAD5NP86</accession>
<dbReference type="AlphaFoldDB" id="A0AAD5NP86"/>
<keyword evidence="2" id="KW-1185">Reference proteome</keyword>
<name>A0AAD5NP86_ACENE</name>
<gene>
    <name evidence="1" type="ORF">LWI28_011066</name>
</gene>
<proteinExistence type="predicted"/>
<dbReference type="PANTHER" id="PTHR37610:SF97">
    <property type="entry name" value="RETROTRANSPOSON GAG DOMAIN-CONTAINING PROTEIN"/>
    <property type="match status" value="1"/>
</dbReference>
<dbReference type="EMBL" id="JAJSOW010000103">
    <property type="protein sequence ID" value="KAI9174048.1"/>
    <property type="molecule type" value="Genomic_DNA"/>
</dbReference>
<comment type="caution">
    <text evidence="1">The sequence shown here is derived from an EMBL/GenBank/DDBJ whole genome shotgun (WGS) entry which is preliminary data.</text>
</comment>
<evidence type="ECO:0000313" key="1">
    <source>
        <dbReference type="EMBL" id="KAI9174048.1"/>
    </source>
</evidence>